<feature type="transmembrane region" description="Helical" evidence="2">
    <location>
        <begin position="12"/>
        <end position="36"/>
    </location>
</feature>
<protein>
    <recommendedName>
        <fullName evidence="5">Energy transducer TonB</fullName>
    </recommendedName>
</protein>
<dbReference type="Proteomes" id="UP001484535">
    <property type="component" value="Unassembled WGS sequence"/>
</dbReference>
<dbReference type="RefSeq" id="WP_346785850.1">
    <property type="nucleotide sequence ID" value="NZ_JBDLBR010000005.1"/>
</dbReference>
<organism evidence="3 4">
    <name type="scientific">Aurantiacibacter flavus</name>
    <dbReference type="NCBI Taxonomy" id="3145232"/>
    <lineage>
        <taxon>Bacteria</taxon>
        <taxon>Pseudomonadati</taxon>
        <taxon>Pseudomonadota</taxon>
        <taxon>Alphaproteobacteria</taxon>
        <taxon>Sphingomonadales</taxon>
        <taxon>Erythrobacteraceae</taxon>
        <taxon>Aurantiacibacter</taxon>
    </lineage>
</organism>
<proteinExistence type="predicted"/>
<gene>
    <name evidence="3" type="ORF">ABDJ38_14530</name>
</gene>
<keyword evidence="4" id="KW-1185">Reference proteome</keyword>
<evidence type="ECO:0000256" key="2">
    <source>
        <dbReference type="SAM" id="Phobius"/>
    </source>
</evidence>
<comment type="caution">
    <text evidence="3">The sequence shown here is derived from an EMBL/GenBank/DDBJ whole genome shotgun (WGS) entry which is preliminary data.</text>
</comment>
<evidence type="ECO:0008006" key="5">
    <source>
        <dbReference type="Google" id="ProtNLM"/>
    </source>
</evidence>
<dbReference type="EMBL" id="JBDLBR010000005">
    <property type="protein sequence ID" value="MEN7538396.1"/>
    <property type="molecule type" value="Genomic_DNA"/>
</dbReference>
<accession>A0ABV0D221</accession>
<sequence>MVLVKPSHGDRSLGAIWIALALAVAAFLGAALGMVWQSSDLGSVQPEEETGADDKPVEAPKSARAH</sequence>
<reference evidence="3 4" key="1">
    <citation type="submission" date="2024-05" db="EMBL/GenBank/DDBJ databases">
        <authorList>
            <person name="Park S."/>
        </authorList>
    </citation>
    <scope>NUCLEOTIDE SEQUENCE [LARGE SCALE GENOMIC DNA]</scope>
    <source>
        <strain evidence="3 4">DGU5</strain>
    </source>
</reference>
<name>A0ABV0D221_9SPHN</name>
<evidence type="ECO:0000313" key="3">
    <source>
        <dbReference type="EMBL" id="MEN7538396.1"/>
    </source>
</evidence>
<keyword evidence="2" id="KW-0472">Membrane</keyword>
<evidence type="ECO:0000256" key="1">
    <source>
        <dbReference type="SAM" id="MobiDB-lite"/>
    </source>
</evidence>
<evidence type="ECO:0000313" key="4">
    <source>
        <dbReference type="Proteomes" id="UP001484535"/>
    </source>
</evidence>
<feature type="region of interest" description="Disordered" evidence="1">
    <location>
        <begin position="42"/>
        <end position="66"/>
    </location>
</feature>
<keyword evidence="2" id="KW-0812">Transmembrane</keyword>
<keyword evidence="2" id="KW-1133">Transmembrane helix</keyword>